<dbReference type="AlphaFoldDB" id="A0A1Q9EMA6"/>
<proteinExistence type="predicted"/>
<keyword evidence="3" id="KW-1185">Reference proteome</keyword>
<evidence type="ECO:0000313" key="2">
    <source>
        <dbReference type="EMBL" id="OLQ08569.1"/>
    </source>
</evidence>
<protein>
    <submittedName>
        <fullName evidence="2">Uncharacterized protein</fullName>
    </submittedName>
</protein>
<organism evidence="2 3">
    <name type="scientific">Symbiodinium microadriaticum</name>
    <name type="common">Dinoflagellate</name>
    <name type="synonym">Zooxanthella microadriatica</name>
    <dbReference type="NCBI Taxonomy" id="2951"/>
    <lineage>
        <taxon>Eukaryota</taxon>
        <taxon>Sar</taxon>
        <taxon>Alveolata</taxon>
        <taxon>Dinophyceae</taxon>
        <taxon>Suessiales</taxon>
        <taxon>Symbiodiniaceae</taxon>
        <taxon>Symbiodinium</taxon>
    </lineage>
</organism>
<evidence type="ECO:0000313" key="3">
    <source>
        <dbReference type="Proteomes" id="UP000186817"/>
    </source>
</evidence>
<accession>A0A1Q9EMA6</accession>
<dbReference type="EMBL" id="LSRX01000114">
    <property type="protein sequence ID" value="OLQ08569.1"/>
    <property type="molecule type" value="Genomic_DNA"/>
</dbReference>
<dbReference type="Proteomes" id="UP000186817">
    <property type="component" value="Unassembled WGS sequence"/>
</dbReference>
<reference evidence="2 3" key="1">
    <citation type="submission" date="2016-02" db="EMBL/GenBank/DDBJ databases">
        <title>Genome analysis of coral dinoflagellate symbionts highlights evolutionary adaptations to a symbiotic lifestyle.</title>
        <authorList>
            <person name="Aranda M."/>
            <person name="Li Y."/>
            <person name="Liew Y.J."/>
            <person name="Baumgarten S."/>
            <person name="Simakov O."/>
            <person name="Wilson M."/>
            <person name="Piel J."/>
            <person name="Ashoor H."/>
            <person name="Bougouffa S."/>
            <person name="Bajic V.B."/>
            <person name="Ryu T."/>
            <person name="Ravasi T."/>
            <person name="Bayer T."/>
            <person name="Micklem G."/>
            <person name="Kim H."/>
            <person name="Bhak J."/>
            <person name="Lajeunesse T.C."/>
            <person name="Voolstra C.R."/>
        </authorList>
    </citation>
    <scope>NUCLEOTIDE SEQUENCE [LARGE SCALE GENOMIC DNA]</scope>
    <source>
        <strain evidence="2 3">CCMP2467</strain>
    </source>
</reference>
<comment type="caution">
    <text evidence="2">The sequence shown here is derived from an EMBL/GenBank/DDBJ whole genome shotgun (WGS) entry which is preliminary data.</text>
</comment>
<sequence>MVTVGLLPTRLIPASESSSDSEAEGHPNTATEQGADYAVQDFDLVENEENGKDATREFQSAPGPPRPAFARDVPCPTCRPCGSDREVGEALWRLLPVAVNQAVASTVPGGAWRQPLQREAGEGSPLDSIVHLAVEYVVFAMQAPLLDDGRPRRGDNGEMASFCSGCPERYSL</sequence>
<gene>
    <name evidence="2" type="ORF">AK812_SmicGene7920</name>
</gene>
<feature type="region of interest" description="Disordered" evidence="1">
    <location>
        <begin position="1"/>
        <end position="71"/>
    </location>
</feature>
<evidence type="ECO:0000256" key="1">
    <source>
        <dbReference type="SAM" id="MobiDB-lite"/>
    </source>
</evidence>
<name>A0A1Q9EMA6_SYMMI</name>